<comment type="caution">
    <text evidence="1">The sequence shown here is derived from an EMBL/GenBank/DDBJ whole genome shotgun (WGS) entry which is preliminary data.</text>
</comment>
<sequence length="140" mass="14983">MLIEPAPAPLTLREGIGKVLCVSMGTFDRSGEPRSHAVLASAADVLSTLLLSCQGMNAEDPERGFAALELIHGRPRSRHGLSHGEVALMVETLIERYVPEVEAAWIHSRLSASGQLLSLTIELELIGDLDTTIVSADFPA</sequence>
<evidence type="ECO:0008006" key="3">
    <source>
        <dbReference type="Google" id="ProtNLM"/>
    </source>
</evidence>
<dbReference type="EMBL" id="BSPC01000040">
    <property type="protein sequence ID" value="GLS21051.1"/>
    <property type="molecule type" value="Genomic_DNA"/>
</dbReference>
<dbReference type="Proteomes" id="UP001156882">
    <property type="component" value="Unassembled WGS sequence"/>
</dbReference>
<protein>
    <recommendedName>
        <fullName evidence="3">IraD/Gp25-like domain-containing protein</fullName>
    </recommendedName>
</protein>
<reference evidence="2" key="1">
    <citation type="journal article" date="2019" name="Int. J. Syst. Evol. Microbiol.">
        <title>The Global Catalogue of Microorganisms (GCM) 10K type strain sequencing project: providing services to taxonomists for standard genome sequencing and annotation.</title>
        <authorList>
            <consortium name="The Broad Institute Genomics Platform"/>
            <consortium name="The Broad Institute Genome Sequencing Center for Infectious Disease"/>
            <person name="Wu L."/>
            <person name="Ma J."/>
        </authorList>
    </citation>
    <scope>NUCLEOTIDE SEQUENCE [LARGE SCALE GENOMIC DNA]</scope>
    <source>
        <strain evidence="2">NBRC 101365</strain>
    </source>
</reference>
<evidence type="ECO:0000313" key="1">
    <source>
        <dbReference type="EMBL" id="GLS21051.1"/>
    </source>
</evidence>
<name>A0ABQ6CS85_9HYPH</name>
<accession>A0ABQ6CS85</accession>
<gene>
    <name evidence="1" type="ORF">GCM10007874_40680</name>
</gene>
<organism evidence="1 2">
    <name type="scientific">Labrys miyagiensis</name>
    <dbReference type="NCBI Taxonomy" id="346912"/>
    <lineage>
        <taxon>Bacteria</taxon>
        <taxon>Pseudomonadati</taxon>
        <taxon>Pseudomonadota</taxon>
        <taxon>Alphaproteobacteria</taxon>
        <taxon>Hyphomicrobiales</taxon>
        <taxon>Xanthobacteraceae</taxon>
        <taxon>Labrys</taxon>
    </lineage>
</organism>
<proteinExistence type="predicted"/>
<evidence type="ECO:0000313" key="2">
    <source>
        <dbReference type="Proteomes" id="UP001156882"/>
    </source>
</evidence>
<keyword evidence="2" id="KW-1185">Reference proteome</keyword>